<sequence length="115" mass="13594">LQENYRGNYRTSKMSQILSKFLKDAWKFMAGLFHSPAEPLMDEKPEIDDWEEVEAHGEEVGDTDRKSAKNSVSMEFMEVMAPEEQDYPDAEDIIEIPLLISQEELDNYMFYRYDR</sequence>
<dbReference type="EMBL" id="GECZ01031563">
    <property type="protein sequence ID" value="JAS38206.1"/>
    <property type="molecule type" value="Transcribed_RNA"/>
</dbReference>
<accession>A0A1B6EJX3</accession>
<organism evidence="1">
    <name type="scientific">Cuerna arida</name>
    <dbReference type="NCBI Taxonomy" id="1464854"/>
    <lineage>
        <taxon>Eukaryota</taxon>
        <taxon>Metazoa</taxon>
        <taxon>Ecdysozoa</taxon>
        <taxon>Arthropoda</taxon>
        <taxon>Hexapoda</taxon>
        <taxon>Insecta</taxon>
        <taxon>Pterygota</taxon>
        <taxon>Neoptera</taxon>
        <taxon>Paraneoptera</taxon>
        <taxon>Hemiptera</taxon>
        <taxon>Auchenorrhyncha</taxon>
        <taxon>Membracoidea</taxon>
        <taxon>Cicadellidae</taxon>
        <taxon>Cicadellinae</taxon>
        <taxon>Proconiini</taxon>
        <taxon>Cuerna</taxon>
    </lineage>
</organism>
<dbReference type="AlphaFoldDB" id="A0A1B6EJX3"/>
<proteinExistence type="predicted"/>
<feature type="non-terminal residue" evidence="1">
    <location>
        <position position="1"/>
    </location>
</feature>
<protein>
    <submittedName>
        <fullName evidence="1">Uncharacterized protein</fullName>
    </submittedName>
</protein>
<name>A0A1B6EJX3_9HEMI</name>
<evidence type="ECO:0000313" key="1">
    <source>
        <dbReference type="EMBL" id="JAS38206.1"/>
    </source>
</evidence>
<gene>
    <name evidence="1" type="ORF">g.1418</name>
</gene>
<reference evidence="1" key="1">
    <citation type="submission" date="2015-11" db="EMBL/GenBank/DDBJ databases">
        <title>De novo transcriptome assembly of four potential Pierce s Disease insect vectors from Arizona vineyards.</title>
        <authorList>
            <person name="Tassone E.E."/>
        </authorList>
    </citation>
    <scope>NUCLEOTIDE SEQUENCE</scope>
</reference>